<protein>
    <submittedName>
        <fullName evidence="2">Uncharacterized protein</fullName>
    </submittedName>
</protein>
<keyword evidence="1" id="KW-0732">Signal</keyword>
<gene>
    <name evidence="2" type="ORF">OB69_16170</name>
</gene>
<evidence type="ECO:0000313" key="2">
    <source>
        <dbReference type="EMBL" id="KOF01865.1"/>
    </source>
</evidence>
<evidence type="ECO:0000313" key="3">
    <source>
        <dbReference type="Proteomes" id="UP000036908"/>
    </source>
</evidence>
<keyword evidence="3" id="KW-1185">Reference proteome</keyword>
<dbReference type="EMBL" id="JSVA01000018">
    <property type="protein sequence ID" value="KOF01865.1"/>
    <property type="molecule type" value="Genomic_DNA"/>
</dbReference>
<name>A0A0L8AI84_9BACT</name>
<accession>A0A0L8AI84</accession>
<evidence type="ECO:0000256" key="1">
    <source>
        <dbReference type="SAM" id="SignalP"/>
    </source>
</evidence>
<reference evidence="3" key="1">
    <citation type="submission" date="2014-11" db="EMBL/GenBank/DDBJ databases">
        <title>Genome sequencing of Roseivirga sp. D-25.</title>
        <authorList>
            <person name="Selvaratnam C."/>
            <person name="Thevarajoo S."/>
            <person name="Goh K.M."/>
            <person name="Eee R."/>
            <person name="Chan K.-G."/>
            <person name="Chong C.S."/>
        </authorList>
    </citation>
    <scope>NUCLEOTIDE SEQUENCE [LARGE SCALE GENOMIC DNA]</scope>
    <source>
        <strain evidence="3">D-25</strain>
    </source>
</reference>
<dbReference type="PATRIC" id="fig|1566026.4.peg.1556"/>
<comment type="caution">
    <text evidence="2">The sequence shown here is derived from an EMBL/GenBank/DDBJ whole genome shotgun (WGS) entry which is preliminary data.</text>
</comment>
<dbReference type="RefSeq" id="WP_053224785.1">
    <property type="nucleotide sequence ID" value="NZ_JSVA01000018.1"/>
</dbReference>
<dbReference type="Proteomes" id="UP000036908">
    <property type="component" value="Unassembled WGS sequence"/>
</dbReference>
<dbReference type="OrthoDB" id="982609at2"/>
<organism evidence="2 3">
    <name type="scientific">Roseivirga seohaensis subsp. aquiponti</name>
    <dbReference type="NCBI Taxonomy" id="1566026"/>
    <lineage>
        <taxon>Bacteria</taxon>
        <taxon>Pseudomonadati</taxon>
        <taxon>Bacteroidota</taxon>
        <taxon>Cytophagia</taxon>
        <taxon>Cytophagales</taxon>
        <taxon>Roseivirgaceae</taxon>
        <taxon>Roseivirga</taxon>
    </lineage>
</organism>
<dbReference type="AlphaFoldDB" id="A0A0L8AI84"/>
<feature type="signal peptide" evidence="1">
    <location>
        <begin position="1"/>
        <end position="18"/>
    </location>
</feature>
<proteinExistence type="predicted"/>
<feature type="chain" id="PRO_5005580092" evidence="1">
    <location>
        <begin position="19"/>
        <end position="985"/>
    </location>
</feature>
<sequence>MKNFILLLFMLYGFSAKAQLFEAVTLESKGVKGKANSIVNTYYEFVAEKGLQKAIIETEKYDEKGNLISISRDELLTGNKYEYSYELDKKGVLEVEKISNGATGLNLRNTKYDYKKGLLTTTTQVQGLITTVKNYSYNNKDQLIATEVLENGEWKGAIYTERDGLNRITKTSQKLQGEDSARVISIYEYKDEGGNEVTGETRATANGTFTIITLTDKTTKLKVQETTKNLGNNQQSVLKHYYEYDAQGSWIKSEVLDEQFGRSSLVLRKITYADGQITGRTEMAPEDNRAQYFRQYAKVSVAINGKIVPAYNPNLISGTDDYITYVASINATVILKGYNKSSNHTAWHEGVIVSHNPDDIFWAGSPNYPTIFQKGLIVTTGKYRYDVGANSINYLTNQNKSFLAIKQPEEKPGLKKAELLEENRFWAKMTDSTYVLVSKGYSVNIRKQLELTGGDKLILSYLGGADGWFILPDFRTKFDEGKPGDIHTTEYLEEPLKQLKERYPSINFNSIVYDNLPKNKYRLKTVDGTVVSGIAETATWAPDNQQVLYFPLTSAYYRLDGFYDKADDKEFTNQPVTLLSKGEKSIYYLYNENKNITYFVGGTRLIKSNLGTRKLYADQLKYGAVVYDSITNASYGMQYDLKGTTKVGPMKALPWNSAQAYIMKLEKGQWVIFEKGEGMSNYDYSLMDGDDVVHFYTNALNVVKAYRFKGFKSIEPGDFLPAEFVPDNEVASLATKLKVDPSKPKEKPVVAKAQPNTFKRIGATYNLWDGNGDPVVDYLQFFGNLGSPDAYVRDTARSITYELKDYFTQDNIEGSSRVVMGPNDSKVLKWGDKNVAFFINGKPIVDVKRVYVNNQADSELWSELIYDRHSGSTFIAEYPQKEGFYFGALNKLSVNNEKAVLIKLKDGKFSLIVEGVIERNTNFRTEQYQGDLIYIDNSGTQKIYRFKGFEKTEYLGLILPEIVSPSELDQLLKKINAEKGKGENE</sequence>